<protein>
    <recommendedName>
        <fullName evidence="4">Transferase</fullName>
    </recommendedName>
</protein>
<comment type="caution">
    <text evidence="2">The sequence shown here is derived from an EMBL/GenBank/DDBJ whole genome shotgun (WGS) entry which is preliminary data.</text>
</comment>
<gene>
    <name evidence="2" type="ORF">JW592_09275</name>
</gene>
<sequence>MSRRSHDTSPDGAAASVPASGASSAGGPHHARADCTADGAGGLTFDVRFFDRNDAQTAAPNPPERAAVLLRPRQHSGGPDDGLRLPLSRSGEGGRLRATLPGTAGLREGRWDAYLAWADEEPQRLLPGVIDLRSLVDRVPVDTHTGLVARIPYTTKYGNLTVRAWHRRPHAEAGALHVEDGAMALEGRLYGARLSPAAQLEARSRDAAVPPVCVPVRRKSAEEAGVSAAPRDGEGDGDGGGDGHPGSGFTAELPFGPLVPGDQVWDLWVRPSHDEKPVRLARILDDVPDKKRIFRYPSRRVADPGGAVHSVRPYYTVNNNLSVQVSPKEPEE</sequence>
<evidence type="ECO:0000256" key="1">
    <source>
        <dbReference type="SAM" id="MobiDB-lite"/>
    </source>
</evidence>
<dbReference type="RefSeq" id="WP_209264462.1">
    <property type="nucleotide sequence ID" value="NZ_JAFFZN010000006.1"/>
</dbReference>
<evidence type="ECO:0008006" key="4">
    <source>
        <dbReference type="Google" id="ProtNLM"/>
    </source>
</evidence>
<keyword evidence="3" id="KW-1185">Reference proteome</keyword>
<proteinExistence type="predicted"/>
<feature type="region of interest" description="Disordered" evidence="1">
    <location>
        <begin position="1"/>
        <end position="38"/>
    </location>
</feature>
<evidence type="ECO:0000313" key="3">
    <source>
        <dbReference type="Proteomes" id="UP001518976"/>
    </source>
</evidence>
<feature type="region of interest" description="Disordered" evidence="1">
    <location>
        <begin position="219"/>
        <end position="253"/>
    </location>
</feature>
<dbReference type="Proteomes" id="UP001518976">
    <property type="component" value="Unassembled WGS sequence"/>
</dbReference>
<dbReference type="EMBL" id="JAFFZN010000006">
    <property type="protein sequence ID" value="MBO8185652.1"/>
    <property type="molecule type" value="Genomic_DNA"/>
</dbReference>
<accession>A0ABS3WRB0</accession>
<reference evidence="2 3" key="1">
    <citation type="submission" date="2021-02" db="EMBL/GenBank/DDBJ databases">
        <title>Streptomyces spirodelae sp. nov., isolated from duckweed.</title>
        <authorList>
            <person name="Saimee Y."/>
            <person name="Duangmal K."/>
        </authorList>
    </citation>
    <scope>NUCLEOTIDE SEQUENCE [LARGE SCALE GENOMIC DNA]</scope>
    <source>
        <strain evidence="2 3">DW4-2</strain>
    </source>
</reference>
<feature type="region of interest" description="Disordered" evidence="1">
    <location>
        <begin position="72"/>
        <end position="95"/>
    </location>
</feature>
<evidence type="ECO:0000313" key="2">
    <source>
        <dbReference type="EMBL" id="MBO8185652.1"/>
    </source>
</evidence>
<organism evidence="2 3">
    <name type="scientific">Streptomyces spirodelae</name>
    <dbReference type="NCBI Taxonomy" id="2812904"/>
    <lineage>
        <taxon>Bacteria</taxon>
        <taxon>Bacillati</taxon>
        <taxon>Actinomycetota</taxon>
        <taxon>Actinomycetes</taxon>
        <taxon>Kitasatosporales</taxon>
        <taxon>Streptomycetaceae</taxon>
        <taxon>Streptomyces</taxon>
    </lineage>
</organism>
<feature type="compositionally biased region" description="Low complexity" evidence="1">
    <location>
        <begin position="12"/>
        <end position="28"/>
    </location>
</feature>
<name>A0ABS3WRB0_9ACTN</name>